<feature type="region of interest" description="Disordered" evidence="1">
    <location>
        <begin position="709"/>
        <end position="779"/>
    </location>
</feature>
<dbReference type="PANTHER" id="PTHR24114">
    <property type="entry name" value="LEUCINE RICH REPEAT FAMILY PROTEIN"/>
    <property type="match status" value="1"/>
</dbReference>
<protein>
    <submittedName>
        <fullName evidence="2">Uncharacterized protein</fullName>
    </submittedName>
</protein>
<name>A0ABN9QD88_9DINO</name>
<evidence type="ECO:0000256" key="1">
    <source>
        <dbReference type="SAM" id="MobiDB-lite"/>
    </source>
</evidence>
<evidence type="ECO:0000313" key="3">
    <source>
        <dbReference type="Proteomes" id="UP001189429"/>
    </source>
</evidence>
<feature type="non-terminal residue" evidence="2">
    <location>
        <position position="779"/>
    </location>
</feature>
<dbReference type="Gene3D" id="3.80.10.10">
    <property type="entry name" value="Ribonuclease Inhibitor"/>
    <property type="match status" value="3"/>
</dbReference>
<dbReference type="Pfam" id="PF13516">
    <property type="entry name" value="LRR_6"/>
    <property type="match status" value="4"/>
</dbReference>
<accession>A0ABN9QD88</accession>
<dbReference type="PANTHER" id="PTHR24114:SF2">
    <property type="entry name" value="F-BOX DOMAIN-CONTAINING PROTEIN-RELATED"/>
    <property type="match status" value="1"/>
</dbReference>
<keyword evidence="3" id="KW-1185">Reference proteome</keyword>
<feature type="non-terminal residue" evidence="2">
    <location>
        <position position="1"/>
    </location>
</feature>
<reference evidence="2" key="1">
    <citation type="submission" date="2023-10" db="EMBL/GenBank/DDBJ databases">
        <authorList>
            <person name="Chen Y."/>
            <person name="Shah S."/>
            <person name="Dougan E. K."/>
            <person name="Thang M."/>
            <person name="Chan C."/>
        </authorList>
    </citation>
    <scope>NUCLEOTIDE SEQUENCE [LARGE SCALE GENOMIC DNA]</scope>
</reference>
<dbReference type="InterPro" id="IPR001611">
    <property type="entry name" value="Leu-rich_rpt"/>
</dbReference>
<sequence length="779" mass="82942">ELRLLSSSWTAGVDGPNGWQVDLTKATGVPGVVLGAILAGRCRDQCLVVTPERQRRFCESLLSQCSSLWFAFDDCGVGAECARAIGAALLLSDRFTSLSLATNALGDKGAAAIAEMLAEHTSLVHLDVSANGISWAGAGPLLEALLVNRSLTHLDISSKSHGSRNRVERRNAAALERMLATNPVLAKLCLSSVCLGTDGLVGVARGLTMNSTLLSLDLSGNDIGTRGALLLCDALASCGLEELNLSDNRIGDEGLQGIGDKLGALPRTPQAALESGAWDRSAEAASGAVSKYCEAVGELPRALRQGSRQRVADATEAALAGARAAQVRVPKLRFLALANNGGSGAGVERIGEALRTNPALERLVLDGCEHRTVEPLMASLPVNASLRSLSLGDCRLSSAWIVDLCSVLPFSRSLESLSLRANHVGPEAAAAIGAALATDGLVLRTLNLSSCHLRDPEGATIARGLAGNVRLENLNLRNNALQEPAALEILDAVRSNTTLTQLTLELNAIDFRHIGQVKKLLERNLQLRRQARPEQYSKRLGELLECKREVDLLSGTLERNHAMKRRVQIKQAAALQTLEDAREHEARRQRELELALADVLSSRELVDKELAAVSDQLAALTADNQYEASQHRASIEATRGQIGQAQKHLRQTRARLEAFEETAGAELALLGEELRRAERGRDSSASMASAAQRHLESFTTSLRAIEGDLAGGADPRQRRVAAPTPVEPAAPRSAPRPPRAAAGPSPSQTPEVVTRPARRKASRRDPFTTRGGLASSRTG</sequence>
<feature type="compositionally biased region" description="Low complexity" evidence="1">
    <location>
        <begin position="720"/>
        <end position="746"/>
    </location>
</feature>
<comment type="caution">
    <text evidence="2">The sequence shown here is derived from an EMBL/GenBank/DDBJ whole genome shotgun (WGS) entry which is preliminary data.</text>
</comment>
<dbReference type="EMBL" id="CAUYUJ010002592">
    <property type="protein sequence ID" value="CAK0801484.1"/>
    <property type="molecule type" value="Genomic_DNA"/>
</dbReference>
<organism evidence="2 3">
    <name type="scientific">Prorocentrum cordatum</name>
    <dbReference type="NCBI Taxonomy" id="2364126"/>
    <lineage>
        <taxon>Eukaryota</taxon>
        <taxon>Sar</taxon>
        <taxon>Alveolata</taxon>
        <taxon>Dinophyceae</taxon>
        <taxon>Prorocentrales</taxon>
        <taxon>Prorocentraceae</taxon>
        <taxon>Prorocentrum</taxon>
    </lineage>
</organism>
<dbReference type="InterPro" id="IPR052394">
    <property type="entry name" value="LRR-containing"/>
</dbReference>
<dbReference type="InterPro" id="IPR032675">
    <property type="entry name" value="LRR_dom_sf"/>
</dbReference>
<dbReference type="SUPFAM" id="SSF52047">
    <property type="entry name" value="RNI-like"/>
    <property type="match status" value="1"/>
</dbReference>
<dbReference type="SMART" id="SM00368">
    <property type="entry name" value="LRR_RI"/>
    <property type="match status" value="10"/>
</dbReference>
<gene>
    <name evidence="2" type="ORF">PCOR1329_LOCUS9344</name>
</gene>
<proteinExistence type="predicted"/>
<evidence type="ECO:0000313" key="2">
    <source>
        <dbReference type="EMBL" id="CAK0801484.1"/>
    </source>
</evidence>
<dbReference type="Proteomes" id="UP001189429">
    <property type="component" value="Unassembled WGS sequence"/>
</dbReference>